<dbReference type="AlphaFoldDB" id="A0A9Q8SCA9"/>
<accession>A0A9Q8SCA9</accession>
<dbReference type="GeneID" id="73335098"/>
<name>A0A9Q8SCA9_9PEZI</name>
<organism evidence="1 2">
    <name type="scientific">Colletotrichum lupini</name>
    <dbReference type="NCBI Taxonomy" id="145971"/>
    <lineage>
        <taxon>Eukaryota</taxon>
        <taxon>Fungi</taxon>
        <taxon>Dikarya</taxon>
        <taxon>Ascomycota</taxon>
        <taxon>Pezizomycotina</taxon>
        <taxon>Sordariomycetes</taxon>
        <taxon>Hypocreomycetidae</taxon>
        <taxon>Glomerellales</taxon>
        <taxon>Glomerellaceae</taxon>
        <taxon>Colletotrichum</taxon>
        <taxon>Colletotrichum acutatum species complex</taxon>
    </lineage>
</organism>
<dbReference type="RefSeq" id="XP_049136045.1">
    <property type="nucleotide sequence ID" value="XM_049280088.1"/>
</dbReference>
<gene>
    <name evidence="1" type="ORF">CLUP02_01045</name>
</gene>
<dbReference type="EMBL" id="CP019471">
    <property type="protein sequence ID" value="UQC74395.1"/>
    <property type="molecule type" value="Genomic_DNA"/>
</dbReference>
<reference evidence="1" key="1">
    <citation type="journal article" date="2021" name="Mol. Plant Microbe Interact.">
        <title>Complete Genome Sequence of the Plant-Pathogenic Fungus Colletotrichum lupini.</title>
        <authorList>
            <person name="Baroncelli R."/>
            <person name="Pensec F."/>
            <person name="Da Lio D."/>
            <person name="Boufleur T."/>
            <person name="Vicente I."/>
            <person name="Sarrocco S."/>
            <person name="Picot A."/>
            <person name="Baraldi E."/>
            <person name="Sukno S."/>
            <person name="Thon M."/>
            <person name="Le Floch G."/>
        </authorList>
    </citation>
    <scope>NUCLEOTIDE SEQUENCE</scope>
    <source>
        <strain evidence="1">IMI 504893</strain>
    </source>
</reference>
<evidence type="ECO:0000313" key="2">
    <source>
        <dbReference type="Proteomes" id="UP000830671"/>
    </source>
</evidence>
<keyword evidence="2" id="KW-1185">Reference proteome</keyword>
<protein>
    <submittedName>
        <fullName evidence="1">Uncharacterized protein</fullName>
    </submittedName>
</protein>
<dbReference type="KEGG" id="clup:CLUP02_01045"/>
<dbReference type="Proteomes" id="UP000830671">
    <property type="component" value="Chromosome 1"/>
</dbReference>
<proteinExistence type="predicted"/>
<evidence type="ECO:0000313" key="1">
    <source>
        <dbReference type="EMBL" id="UQC74395.1"/>
    </source>
</evidence>
<sequence length="114" mass="12862">MCTAYMQAAYSSTTPRHIERASTCVNTRSGRYGYMVVAPAEWHRRRNNTEIGIQREGASPVSSIVSSEWRHGEQQLLSLVPPMVLLRRQASSFAVGHPDTVVHRQPTPVRWTVD</sequence>